<name>A0A2K3NFM2_TRIPR</name>
<dbReference type="Proteomes" id="UP000236291">
    <property type="component" value="Unassembled WGS sequence"/>
</dbReference>
<evidence type="ECO:0000313" key="3">
    <source>
        <dbReference type="Proteomes" id="UP000236291"/>
    </source>
</evidence>
<feature type="compositionally biased region" description="Basic and acidic residues" evidence="1">
    <location>
        <begin position="29"/>
        <end position="46"/>
    </location>
</feature>
<protein>
    <submittedName>
        <fullName evidence="2">Uncharacterized protein</fullName>
    </submittedName>
</protein>
<evidence type="ECO:0000256" key="1">
    <source>
        <dbReference type="SAM" id="MobiDB-lite"/>
    </source>
</evidence>
<gene>
    <name evidence="2" type="ORF">L195_g025121</name>
</gene>
<organism evidence="2 3">
    <name type="scientific">Trifolium pratense</name>
    <name type="common">Red clover</name>
    <dbReference type="NCBI Taxonomy" id="57577"/>
    <lineage>
        <taxon>Eukaryota</taxon>
        <taxon>Viridiplantae</taxon>
        <taxon>Streptophyta</taxon>
        <taxon>Embryophyta</taxon>
        <taxon>Tracheophyta</taxon>
        <taxon>Spermatophyta</taxon>
        <taxon>Magnoliopsida</taxon>
        <taxon>eudicotyledons</taxon>
        <taxon>Gunneridae</taxon>
        <taxon>Pentapetalae</taxon>
        <taxon>rosids</taxon>
        <taxon>fabids</taxon>
        <taxon>Fabales</taxon>
        <taxon>Fabaceae</taxon>
        <taxon>Papilionoideae</taxon>
        <taxon>50 kb inversion clade</taxon>
        <taxon>NPAAA clade</taxon>
        <taxon>Hologalegina</taxon>
        <taxon>IRL clade</taxon>
        <taxon>Trifolieae</taxon>
        <taxon>Trifolium</taxon>
    </lineage>
</organism>
<reference evidence="2 3" key="1">
    <citation type="journal article" date="2014" name="Am. J. Bot.">
        <title>Genome assembly and annotation for red clover (Trifolium pratense; Fabaceae).</title>
        <authorList>
            <person name="Istvanek J."/>
            <person name="Jaros M."/>
            <person name="Krenek A."/>
            <person name="Repkova J."/>
        </authorList>
    </citation>
    <scope>NUCLEOTIDE SEQUENCE [LARGE SCALE GENOMIC DNA]</scope>
    <source>
        <strain evidence="3">cv. Tatra</strain>
        <tissue evidence="2">Young leaves</tissue>
    </source>
</reference>
<sequence length="54" mass="6073">MVVDEGGKFEEVVVWEAPREGLQEGVQEGSREEQERSWTKHVDPKTRGGSKCKG</sequence>
<comment type="caution">
    <text evidence="2">The sequence shown here is derived from an EMBL/GenBank/DDBJ whole genome shotgun (WGS) entry which is preliminary data.</text>
</comment>
<evidence type="ECO:0000313" key="2">
    <source>
        <dbReference type="EMBL" id="PNY01819.1"/>
    </source>
</evidence>
<feature type="non-terminal residue" evidence="2">
    <location>
        <position position="54"/>
    </location>
</feature>
<dbReference type="EMBL" id="ASHM01020577">
    <property type="protein sequence ID" value="PNY01819.1"/>
    <property type="molecule type" value="Genomic_DNA"/>
</dbReference>
<accession>A0A2K3NFM2</accession>
<reference evidence="2 3" key="2">
    <citation type="journal article" date="2017" name="Front. Plant Sci.">
        <title>Gene Classification and Mining of Molecular Markers Useful in Red Clover (Trifolium pratense) Breeding.</title>
        <authorList>
            <person name="Istvanek J."/>
            <person name="Dluhosova J."/>
            <person name="Dluhos P."/>
            <person name="Patkova L."/>
            <person name="Nedelnik J."/>
            <person name="Repkova J."/>
        </authorList>
    </citation>
    <scope>NUCLEOTIDE SEQUENCE [LARGE SCALE GENOMIC DNA]</scope>
    <source>
        <strain evidence="3">cv. Tatra</strain>
        <tissue evidence="2">Young leaves</tissue>
    </source>
</reference>
<feature type="region of interest" description="Disordered" evidence="1">
    <location>
        <begin position="17"/>
        <end position="54"/>
    </location>
</feature>
<proteinExistence type="predicted"/>
<dbReference type="AlphaFoldDB" id="A0A2K3NFM2"/>